<dbReference type="GO" id="GO:0004222">
    <property type="term" value="F:metalloendopeptidase activity"/>
    <property type="evidence" value="ECO:0007669"/>
    <property type="project" value="UniProtKB-UniRule"/>
</dbReference>
<keyword evidence="3 4" id="KW-0479">Metal-binding</keyword>
<dbReference type="OrthoDB" id="6427589at2759"/>
<proteinExistence type="predicted"/>
<dbReference type="InterPro" id="IPR001506">
    <property type="entry name" value="Peptidase_M12A"/>
</dbReference>
<comment type="function">
    <text evidence="2">Zinc metalloprotease. Provoques deadhesion of endothelial cells from cell cultures, and also degradation of fibronectin, fibrinogen and gelatin in vitro. Its role in the venom is not fully understood but it might act as a spreading factor that facilitates diffusion of other venom toxins. Alternatively, it might be involved in the proteolytic processing of other venom toxins or it might play a role in extra-oral digestion of prey.</text>
</comment>
<dbReference type="SMART" id="SM00235">
    <property type="entry name" value="ZnMc"/>
    <property type="match status" value="1"/>
</dbReference>
<organism evidence="6 7">
    <name type="scientific">Nephila pilipes</name>
    <name type="common">Giant wood spider</name>
    <name type="synonym">Nephila maculata</name>
    <dbReference type="NCBI Taxonomy" id="299642"/>
    <lineage>
        <taxon>Eukaryota</taxon>
        <taxon>Metazoa</taxon>
        <taxon>Ecdysozoa</taxon>
        <taxon>Arthropoda</taxon>
        <taxon>Chelicerata</taxon>
        <taxon>Arachnida</taxon>
        <taxon>Araneae</taxon>
        <taxon>Araneomorphae</taxon>
        <taxon>Entelegynae</taxon>
        <taxon>Araneoidea</taxon>
        <taxon>Nephilidae</taxon>
        <taxon>Nephila</taxon>
    </lineage>
</organism>
<evidence type="ECO:0000256" key="1">
    <source>
        <dbReference type="ARBA" id="ARBA00011245"/>
    </source>
</evidence>
<keyword evidence="3 4" id="KW-0482">Metalloprotease</keyword>
<evidence type="ECO:0000313" key="7">
    <source>
        <dbReference type="Proteomes" id="UP000887013"/>
    </source>
</evidence>
<keyword evidence="3 4" id="KW-0378">Hydrolase</keyword>
<evidence type="ECO:0000259" key="5">
    <source>
        <dbReference type="PROSITE" id="PS51864"/>
    </source>
</evidence>
<comment type="subunit">
    <text evidence="1">Monomer.</text>
</comment>
<feature type="binding site" evidence="3">
    <location>
        <position position="88"/>
    </location>
    <ligand>
        <name>Zn(2+)</name>
        <dbReference type="ChEBI" id="CHEBI:29105"/>
        <note>catalytic</note>
    </ligand>
</feature>
<dbReference type="InterPro" id="IPR024079">
    <property type="entry name" value="MetalloPept_cat_dom_sf"/>
</dbReference>
<dbReference type="AlphaFoldDB" id="A0A8X6MQZ4"/>
<dbReference type="PANTHER" id="PTHR10127:SF883">
    <property type="entry name" value="ZINC METALLOPROTEINASE NAS-8"/>
    <property type="match status" value="1"/>
</dbReference>
<keyword evidence="3 4" id="KW-0645">Protease</keyword>
<accession>A0A8X6MQZ4</accession>
<dbReference type="EMBL" id="BMAW01001193">
    <property type="protein sequence ID" value="GFS72979.1"/>
    <property type="molecule type" value="Genomic_DNA"/>
</dbReference>
<feature type="binding site" evidence="3">
    <location>
        <position position="78"/>
    </location>
    <ligand>
        <name>Zn(2+)</name>
        <dbReference type="ChEBI" id="CHEBI:29105"/>
        <note>catalytic</note>
    </ligand>
</feature>
<comment type="caution">
    <text evidence="6">The sequence shown here is derived from an EMBL/GenBank/DDBJ whole genome shotgun (WGS) entry which is preliminary data.</text>
</comment>
<dbReference type="InterPro" id="IPR006026">
    <property type="entry name" value="Peptidase_Metallo"/>
</dbReference>
<gene>
    <name evidence="6" type="primary">BP10</name>
    <name evidence="6" type="ORF">NPIL_102351</name>
</gene>
<evidence type="ECO:0000256" key="2">
    <source>
        <dbReference type="ARBA" id="ARBA00025529"/>
    </source>
</evidence>
<comment type="caution">
    <text evidence="3">Lacks conserved residue(s) required for the propagation of feature annotation.</text>
</comment>
<dbReference type="PRINTS" id="PR00480">
    <property type="entry name" value="ASTACIN"/>
</dbReference>
<protein>
    <recommendedName>
        <fullName evidence="4">Metalloendopeptidase</fullName>
        <ecNumber evidence="4">3.4.24.-</ecNumber>
    </recommendedName>
</protein>
<dbReference type="Pfam" id="PF01400">
    <property type="entry name" value="Astacin"/>
    <property type="match status" value="1"/>
</dbReference>
<keyword evidence="3 4" id="KW-0862">Zinc</keyword>
<name>A0A8X6MQZ4_NEPPI</name>
<dbReference type="GO" id="GO:0008270">
    <property type="term" value="F:zinc ion binding"/>
    <property type="evidence" value="ECO:0007669"/>
    <property type="project" value="UniProtKB-UniRule"/>
</dbReference>
<dbReference type="Proteomes" id="UP000887013">
    <property type="component" value="Unassembled WGS sequence"/>
</dbReference>
<sequence>MKALHNEHGDMRFSPEYRHGAEIKDEKYRWRNNETGKVEIPYYIHSSIRKCYSYIGRVGRAQKLSLGNGCEYVGTIVHEFGHALGLHHEHQRSDRDTYRNVYEKNVTKDQEQNFNKTLPSQELIFTSYDYASIMHYSNYAFSRSPGTLKTMEAKNGTPLDEPYDKPGLTNSDITMVKELYKC</sequence>
<reference evidence="6" key="1">
    <citation type="submission" date="2020-08" db="EMBL/GenBank/DDBJ databases">
        <title>Multicomponent nature underlies the extraordinary mechanical properties of spider dragline silk.</title>
        <authorList>
            <person name="Kono N."/>
            <person name="Nakamura H."/>
            <person name="Mori M."/>
            <person name="Yoshida Y."/>
            <person name="Ohtoshi R."/>
            <person name="Malay A.D."/>
            <person name="Moran D.A.P."/>
            <person name="Tomita M."/>
            <person name="Numata K."/>
            <person name="Arakawa K."/>
        </authorList>
    </citation>
    <scope>NUCLEOTIDE SEQUENCE</scope>
</reference>
<feature type="binding site" evidence="3">
    <location>
        <position position="82"/>
    </location>
    <ligand>
        <name>Zn(2+)</name>
        <dbReference type="ChEBI" id="CHEBI:29105"/>
        <note>catalytic</note>
    </ligand>
</feature>
<evidence type="ECO:0000313" key="6">
    <source>
        <dbReference type="EMBL" id="GFS72979.1"/>
    </source>
</evidence>
<evidence type="ECO:0000256" key="4">
    <source>
        <dbReference type="RuleBase" id="RU361183"/>
    </source>
</evidence>
<comment type="cofactor">
    <cofactor evidence="3 4">
        <name>Zn(2+)</name>
        <dbReference type="ChEBI" id="CHEBI:29105"/>
    </cofactor>
    <text evidence="3 4">Binds 1 zinc ion per subunit.</text>
</comment>
<keyword evidence="7" id="KW-1185">Reference proteome</keyword>
<evidence type="ECO:0000256" key="3">
    <source>
        <dbReference type="PROSITE-ProRule" id="PRU01211"/>
    </source>
</evidence>
<feature type="active site" evidence="3">
    <location>
        <position position="79"/>
    </location>
</feature>
<dbReference type="GO" id="GO:0006508">
    <property type="term" value="P:proteolysis"/>
    <property type="evidence" value="ECO:0007669"/>
    <property type="project" value="UniProtKB-KW"/>
</dbReference>
<feature type="domain" description="Peptidase M12A" evidence="5">
    <location>
        <begin position="1"/>
        <end position="182"/>
    </location>
</feature>
<dbReference type="PROSITE" id="PS51864">
    <property type="entry name" value="ASTACIN"/>
    <property type="match status" value="1"/>
</dbReference>
<dbReference type="EC" id="3.4.24.-" evidence="4"/>
<dbReference type="SUPFAM" id="SSF55486">
    <property type="entry name" value="Metalloproteases ('zincins'), catalytic domain"/>
    <property type="match status" value="1"/>
</dbReference>
<dbReference type="PANTHER" id="PTHR10127">
    <property type="entry name" value="DISCOIDIN, CUB, EGF, LAMININ , AND ZINC METALLOPROTEASE DOMAIN CONTAINING"/>
    <property type="match status" value="1"/>
</dbReference>
<dbReference type="Gene3D" id="3.40.390.10">
    <property type="entry name" value="Collagenase (Catalytic Domain)"/>
    <property type="match status" value="1"/>
</dbReference>